<accession>A0A8S4S596</accession>
<dbReference type="Proteomes" id="UP000838756">
    <property type="component" value="Unassembled WGS sequence"/>
</dbReference>
<name>A0A8S4S596_9NEOP</name>
<gene>
    <name evidence="1" type="primary">jg17442</name>
    <name evidence="1" type="ORF">PAEG_LOCUS20925</name>
</gene>
<keyword evidence="2" id="KW-1185">Reference proteome</keyword>
<evidence type="ECO:0000313" key="1">
    <source>
        <dbReference type="EMBL" id="CAH2245045.1"/>
    </source>
</evidence>
<organism evidence="1 2">
    <name type="scientific">Pararge aegeria aegeria</name>
    <dbReference type="NCBI Taxonomy" id="348720"/>
    <lineage>
        <taxon>Eukaryota</taxon>
        <taxon>Metazoa</taxon>
        <taxon>Ecdysozoa</taxon>
        <taxon>Arthropoda</taxon>
        <taxon>Hexapoda</taxon>
        <taxon>Insecta</taxon>
        <taxon>Pterygota</taxon>
        <taxon>Neoptera</taxon>
        <taxon>Endopterygota</taxon>
        <taxon>Lepidoptera</taxon>
        <taxon>Glossata</taxon>
        <taxon>Ditrysia</taxon>
        <taxon>Papilionoidea</taxon>
        <taxon>Nymphalidae</taxon>
        <taxon>Satyrinae</taxon>
        <taxon>Satyrini</taxon>
        <taxon>Parargina</taxon>
        <taxon>Pararge</taxon>
    </lineage>
</organism>
<protein>
    <submittedName>
        <fullName evidence="1">Jg17442 protein</fullName>
    </submittedName>
</protein>
<dbReference type="EMBL" id="CAKXAJ010025888">
    <property type="protein sequence ID" value="CAH2245045.1"/>
    <property type="molecule type" value="Genomic_DNA"/>
</dbReference>
<evidence type="ECO:0000313" key="2">
    <source>
        <dbReference type="Proteomes" id="UP000838756"/>
    </source>
</evidence>
<dbReference type="OrthoDB" id="6918874at2759"/>
<sequence>MDRAQSRVFLVDITILYDENLVRTETEKKRKYLDHEITVVCQVESTEIPVSTAHDRRRLSFRGSSLAAKIQKVVLLDSARTVRRFLSLSP</sequence>
<proteinExistence type="predicted"/>
<dbReference type="AlphaFoldDB" id="A0A8S4S596"/>
<reference evidence="1" key="1">
    <citation type="submission" date="2022-03" db="EMBL/GenBank/DDBJ databases">
        <authorList>
            <person name="Lindestad O."/>
        </authorList>
    </citation>
    <scope>NUCLEOTIDE SEQUENCE</scope>
</reference>
<comment type="caution">
    <text evidence="1">The sequence shown here is derived from an EMBL/GenBank/DDBJ whole genome shotgun (WGS) entry which is preliminary data.</text>
</comment>